<evidence type="ECO:0000256" key="1">
    <source>
        <dbReference type="ARBA" id="ARBA00001946"/>
    </source>
</evidence>
<keyword evidence="6" id="KW-0418">Kinase</keyword>
<protein>
    <recommendedName>
        <fullName evidence="11">fructokinase</fullName>
        <ecNumber evidence="11">2.7.1.4</ecNumber>
    </recommendedName>
</protein>
<dbReference type="PANTHER" id="PTHR42742">
    <property type="entry name" value="TRANSCRIPTIONAL REPRESSOR MPRA"/>
    <property type="match status" value="1"/>
</dbReference>
<keyword evidence="7" id="KW-0862">Zinc</keyword>
<sequence length="294" mass="32065">MLFGALEAGGTKMVCAVGRADGTIIDQISIPTRTPEETIPEIIAYFKRKDIKALGIGAFGPVNVNKGTKQYGYILDTPKLAWKYFDLLGTIQKELNIPIGLDTDVNGSCLGELTFGSAKGLNNVVYITIGTGVGVGIAVNGKLVHGMLHPEAGHILLRKEEQDDFEGNCPYHKCCLEGLAAGPAIERRYGKKAVELKDKKEVWELESDYIAQAIMTYILTVSPQRIILGGGVMHQEQLFSLIRKKVLNLLAGYIKTPELESMDTYIVPSVLNDNQGIMGCIQLAVEELKELGKL</sequence>
<keyword evidence="8" id="KW-0067">ATP-binding</keyword>
<evidence type="ECO:0000256" key="3">
    <source>
        <dbReference type="ARBA" id="ARBA00022679"/>
    </source>
</evidence>
<dbReference type="Pfam" id="PF00480">
    <property type="entry name" value="ROK"/>
    <property type="match status" value="1"/>
</dbReference>
<keyword evidence="5" id="KW-0547">Nucleotide-binding</keyword>
<name>A0A6L5Y2F7_9FIRM</name>
<comment type="cofactor">
    <cofactor evidence="1">
        <name>Mg(2+)</name>
        <dbReference type="ChEBI" id="CHEBI:18420"/>
    </cofactor>
</comment>
<evidence type="ECO:0000313" key="13">
    <source>
        <dbReference type="EMBL" id="MSS64951.1"/>
    </source>
</evidence>
<evidence type="ECO:0000256" key="4">
    <source>
        <dbReference type="ARBA" id="ARBA00022723"/>
    </source>
</evidence>
<keyword evidence="9" id="KW-0460">Magnesium</keyword>
<dbReference type="Proteomes" id="UP000482209">
    <property type="component" value="Unassembled WGS sequence"/>
</dbReference>
<reference evidence="13 14" key="1">
    <citation type="submission" date="2019-08" db="EMBL/GenBank/DDBJ databases">
        <title>In-depth cultivation of the pig gut microbiome towards novel bacterial diversity and tailored functional studies.</title>
        <authorList>
            <person name="Wylensek D."/>
            <person name="Hitch T.C.A."/>
            <person name="Clavel T."/>
        </authorList>
    </citation>
    <scope>NUCLEOTIDE SEQUENCE [LARGE SCALE GENOMIC DNA]</scope>
    <source>
        <strain evidence="13 14">WCA-693-APC-MOT-I</strain>
    </source>
</reference>
<evidence type="ECO:0000256" key="9">
    <source>
        <dbReference type="ARBA" id="ARBA00022842"/>
    </source>
</evidence>
<comment type="caution">
    <text evidence="13">The sequence shown here is derived from an EMBL/GenBank/DDBJ whole genome shotgun (WGS) entry which is preliminary data.</text>
</comment>
<evidence type="ECO:0000256" key="2">
    <source>
        <dbReference type="ARBA" id="ARBA00006479"/>
    </source>
</evidence>
<keyword evidence="14" id="KW-1185">Reference proteome</keyword>
<dbReference type="GO" id="GO:0046872">
    <property type="term" value="F:metal ion binding"/>
    <property type="evidence" value="ECO:0007669"/>
    <property type="project" value="UniProtKB-KW"/>
</dbReference>
<keyword evidence="3" id="KW-0808">Transferase</keyword>
<organism evidence="13 14">
    <name type="scientific">Velocimicrobium porci</name>
    <dbReference type="NCBI Taxonomy" id="2606634"/>
    <lineage>
        <taxon>Bacteria</taxon>
        <taxon>Bacillati</taxon>
        <taxon>Bacillota</taxon>
        <taxon>Clostridia</taxon>
        <taxon>Lachnospirales</taxon>
        <taxon>Lachnospiraceae</taxon>
        <taxon>Velocimicrobium</taxon>
    </lineage>
</organism>
<dbReference type="FunFam" id="3.30.420.40:FF:000153">
    <property type="entry name" value="Putative fructokinase"/>
    <property type="match status" value="1"/>
</dbReference>
<gene>
    <name evidence="13" type="ORF">FYJ58_13915</name>
</gene>
<dbReference type="RefSeq" id="WP_154520308.1">
    <property type="nucleotide sequence ID" value="NZ_VUMT01000040.1"/>
</dbReference>
<dbReference type="InterPro" id="IPR043129">
    <property type="entry name" value="ATPase_NBD"/>
</dbReference>
<evidence type="ECO:0000256" key="12">
    <source>
        <dbReference type="ARBA" id="ARBA00048451"/>
    </source>
</evidence>
<dbReference type="GO" id="GO:0005524">
    <property type="term" value="F:ATP binding"/>
    <property type="evidence" value="ECO:0007669"/>
    <property type="project" value="UniProtKB-KW"/>
</dbReference>
<dbReference type="CDD" id="cd24067">
    <property type="entry name" value="ASKHA_NBD_ROK_BsFRK-like"/>
    <property type="match status" value="1"/>
</dbReference>
<dbReference type="SUPFAM" id="SSF53067">
    <property type="entry name" value="Actin-like ATPase domain"/>
    <property type="match status" value="1"/>
</dbReference>
<dbReference type="InterPro" id="IPR049874">
    <property type="entry name" value="ROK_cs"/>
</dbReference>
<dbReference type="AlphaFoldDB" id="A0A6L5Y2F7"/>
<dbReference type="GO" id="GO:0008865">
    <property type="term" value="F:fructokinase activity"/>
    <property type="evidence" value="ECO:0007669"/>
    <property type="project" value="UniProtKB-EC"/>
</dbReference>
<evidence type="ECO:0000256" key="8">
    <source>
        <dbReference type="ARBA" id="ARBA00022840"/>
    </source>
</evidence>
<keyword evidence="10" id="KW-0119">Carbohydrate metabolism</keyword>
<evidence type="ECO:0000313" key="14">
    <source>
        <dbReference type="Proteomes" id="UP000482209"/>
    </source>
</evidence>
<dbReference type="InterPro" id="IPR051804">
    <property type="entry name" value="Carb_Metab_Reg_Kinase/Isom"/>
</dbReference>
<evidence type="ECO:0000256" key="7">
    <source>
        <dbReference type="ARBA" id="ARBA00022833"/>
    </source>
</evidence>
<evidence type="ECO:0000256" key="10">
    <source>
        <dbReference type="ARBA" id="ARBA00023277"/>
    </source>
</evidence>
<dbReference type="EMBL" id="VUMT01000040">
    <property type="protein sequence ID" value="MSS64951.1"/>
    <property type="molecule type" value="Genomic_DNA"/>
</dbReference>
<accession>A0A6L5Y2F7</accession>
<comment type="similarity">
    <text evidence="2">Belongs to the ROK (NagC/XylR) family.</text>
</comment>
<evidence type="ECO:0000256" key="5">
    <source>
        <dbReference type="ARBA" id="ARBA00022741"/>
    </source>
</evidence>
<keyword evidence="4" id="KW-0479">Metal-binding</keyword>
<comment type="catalytic activity">
    <reaction evidence="12">
        <text>D-fructose + ATP = D-fructose 6-phosphate + ADP + H(+)</text>
        <dbReference type="Rhea" id="RHEA:16125"/>
        <dbReference type="ChEBI" id="CHEBI:15378"/>
        <dbReference type="ChEBI" id="CHEBI:30616"/>
        <dbReference type="ChEBI" id="CHEBI:37721"/>
        <dbReference type="ChEBI" id="CHEBI:61527"/>
        <dbReference type="ChEBI" id="CHEBI:456216"/>
        <dbReference type="EC" id="2.7.1.4"/>
    </reaction>
</comment>
<evidence type="ECO:0000256" key="6">
    <source>
        <dbReference type="ARBA" id="ARBA00022777"/>
    </source>
</evidence>
<dbReference type="PROSITE" id="PS01125">
    <property type="entry name" value="ROK"/>
    <property type="match status" value="1"/>
</dbReference>
<proteinExistence type="inferred from homology"/>
<evidence type="ECO:0000256" key="11">
    <source>
        <dbReference type="ARBA" id="ARBA00038887"/>
    </source>
</evidence>
<dbReference type="FunFam" id="3.30.420.40:FF:000136">
    <property type="entry name" value="Putative fructokinase"/>
    <property type="match status" value="1"/>
</dbReference>
<dbReference type="InterPro" id="IPR000600">
    <property type="entry name" value="ROK"/>
</dbReference>
<dbReference type="EC" id="2.7.1.4" evidence="11"/>
<dbReference type="PANTHER" id="PTHR42742:SF3">
    <property type="entry name" value="FRUCTOKINASE"/>
    <property type="match status" value="1"/>
</dbReference>
<dbReference type="Gene3D" id="3.30.420.40">
    <property type="match status" value="2"/>
</dbReference>